<feature type="domain" description="VTT" evidence="8">
    <location>
        <begin position="54"/>
        <end position="160"/>
    </location>
</feature>
<feature type="transmembrane region" description="Helical" evidence="7">
    <location>
        <begin position="168"/>
        <end position="191"/>
    </location>
</feature>
<gene>
    <name evidence="9" type="ORF">SAMN05216259_10539</name>
</gene>
<evidence type="ECO:0000256" key="5">
    <source>
        <dbReference type="ARBA" id="ARBA00022989"/>
    </source>
</evidence>
<name>A0A1H0D221_9ACTN</name>
<organism evidence="9 10">
    <name type="scientific">Actinacidiphila guanduensis</name>
    <dbReference type="NCBI Taxonomy" id="310781"/>
    <lineage>
        <taxon>Bacteria</taxon>
        <taxon>Bacillati</taxon>
        <taxon>Actinomycetota</taxon>
        <taxon>Actinomycetes</taxon>
        <taxon>Kitasatosporales</taxon>
        <taxon>Streptomycetaceae</taxon>
        <taxon>Actinacidiphila</taxon>
    </lineage>
</organism>
<dbReference type="GO" id="GO:0005886">
    <property type="term" value="C:plasma membrane"/>
    <property type="evidence" value="ECO:0007669"/>
    <property type="project" value="UniProtKB-SubCell"/>
</dbReference>
<feature type="transmembrane region" description="Helical" evidence="7">
    <location>
        <begin position="12"/>
        <end position="40"/>
    </location>
</feature>
<reference evidence="9 10" key="1">
    <citation type="submission" date="2016-10" db="EMBL/GenBank/DDBJ databases">
        <authorList>
            <person name="de Groot N.N."/>
        </authorList>
    </citation>
    <scope>NUCLEOTIDE SEQUENCE [LARGE SCALE GENOMIC DNA]</scope>
    <source>
        <strain evidence="9 10">CGMCC 4.2022</strain>
    </source>
</reference>
<proteinExistence type="inferred from homology"/>
<protein>
    <submittedName>
        <fullName evidence="9">Membrane protein DedA, SNARE-associated domain</fullName>
    </submittedName>
</protein>
<keyword evidence="10" id="KW-1185">Reference proteome</keyword>
<dbReference type="PANTHER" id="PTHR30353">
    <property type="entry name" value="INNER MEMBRANE PROTEIN DEDA-RELATED"/>
    <property type="match status" value="1"/>
</dbReference>
<evidence type="ECO:0000256" key="2">
    <source>
        <dbReference type="ARBA" id="ARBA00010792"/>
    </source>
</evidence>
<keyword evidence="4 7" id="KW-0812">Transmembrane</keyword>
<evidence type="ECO:0000259" key="8">
    <source>
        <dbReference type="Pfam" id="PF09335"/>
    </source>
</evidence>
<comment type="subcellular location">
    <subcellularLocation>
        <location evidence="1 7">Cell membrane</location>
        <topology evidence="1 7">Multi-pass membrane protein</topology>
    </subcellularLocation>
</comment>
<feature type="transmembrane region" description="Helical" evidence="7">
    <location>
        <begin position="52"/>
        <end position="74"/>
    </location>
</feature>
<keyword evidence="6 7" id="KW-0472">Membrane</keyword>
<comment type="similarity">
    <text evidence="2 7">Belongs to the DedA family.</text>
</comment>
<dbReference type="InterPro" id="IPR032816">
    <property type="entry name" value="VTT_dom"/>
</dbReference>
<evidence type="ECO:0000256" key="3">
    <source>
        <dbReference type="ARBA" id="ARBA00022475"/>
    </source>
</evidence>
<dbReference type="InterPro" id="IPR032818">
    <property type="entry name" value="DedA-like"/>
</dbReference>
<evidence type="ECO:0000313" key="10">
    <source>
        <dbReference type="Proteomes" id="UP000199341"/>
    </source>
</evidence>
<sequence length="228" mass="24228">MLHTLDVLFEWPWIYILVGLSVLLDVFLPILPSGVLVISAATTGSRGTRDGLLDILVLLLCAAAASCVGDLLAYRLAWRGGAWYHRRVSRSRKLAAAHERLGQVLARGGGALVVLARFAPAGRSVVSLGAGAARRKPREFLPWSALAGVCWATYSVGLGWVGGHWLGASWFGTLMSFLALLAAGAFAAYVFRRERRMVLASGAAYAAVPLTIPPQGPPPERGAVVEAL</sequence>
<dbReference type="Proteomes" id="UP000199341">
    <property type="component" value="Unassembled WGS sequence"/>
</dbReference>
<dbReference type="PANTHER" id="PTHR30353:SF0">
    <property type="entry name" value="TRANSMEMBRANE PROTEIN"/>
    <property type="match status" value="1"/>
</dbReference>
<evidence type="ECO:0000256" key="4">
    <source>
        <dbReference type="ARBA" id="ARBA00022692"/>
    </source>
</evidence>
<evidence type="ECO:0000256" key="7">
    <source>
        <dbReference type="RuleBase" id="RU367016"/>
    </source>
</evidence>
<accession>A0A1H0D221</accession>
<feature type="transmembrane region" description="Helical" evidence="7">
    <location>
        <begin position="140"/>
        <end position="162"/>
    </location>
</feature>
<evidence type="ECO:0000256" key="6">
    <source>
        <dbReference type="ARBA" id="ARBA00023136"/>
    </source>
</evidence>
<evidence type="ECO:0000313" key="9">
    <source>
        <dbReference type="EMBL" id="SDN64214.1"/>
    </source>
</evidence>
<keyword evidence="3 7" id="KW-1003">Cell membrane</keyword>
<dbReference type="EMBL" id="FNIE01000005">
    <property type="protein sequence ID" value="SDN64214.1"/>
    <property type="molecule type" value="Genomic_DNA"/>
</dbReference>
<dbReference type="RefSeq" id="WP_245771393.1">
    <property type="nucleotide sequence ID" value="NZ_FNIE01000005.1"/>
</dbReference>
<keyword evidence="5 7" id="KW-1133">Transmembrane helix</keyword>
<dbReference type="AlphaFoldDB" id="A0A1H0D221"/>
<dbReference type="Pfam" id="PF09335">
    <property type="entry name" value="VTT_dom"/>
    <property type="match status" value="1"/>
</dbReference>
<evidence type="ECO:0000256" key="1">
    <source>
        <dbReference type="ARBA" id="ARBA00004651"/>
    </source>
</evidence>
<dbReference type="STRING" id="310781.SAMN05216259_10539"/>